<dbReference type="InterPro" id="IPR055355">
    <property type="entry name" value="ZP-C"/>
</dbReference>
<evidence type="ECO:0000256" key="1">
    <source>
        <dbReference type="ARBA" id="ARBA00023157"/>
    </source>
</evidence>
<sequence>MPSQPHPLEMVERMFLETLCRCVSRCEKDGRTLILVNGEAPYARFSFRTFRFTEHQNLTLSTFYLQCVAHLCETSACPSRQ</sequence>
<organism evidence="3 4">
    <name type="scientific">Chiloscyllium punctatum</name>
    <name type="common">Brownbanded bambooshark</name>
    <name type="synonym">Hemiscyllium punctatum</name>
    <dbReference type="NCBI Taxonomy" id="137246"/>
    <lineage>
        <taxon>Eukaryota</taxon>
        <taxon>Metazoa</taxon>
        <taxon>Chordata</taxon>
        <taxon>Craniata</taxon>
        <taxon>Vertebrata</taxon>
        <taxon>Chondrichthyes</taxon>
        <taxon>Elasmobranchii</taxon>
        <taxon>Galeomorphii</taxon>
        <taxon>Galeoidea</taxon>
        <taxon>Orectolobiformes</taxon>
        <taxon>Hemiscylliidae</taxon>
        <taxon>Chiloscyllium</taxon>
    </lineage>
</organism>
<dbReference type="InterPro" id="IPR042235">
    <property type="entry name" value="ZP-C_dom"/>
</dbReference>
<dbReference type="PROSITE" id="PS51034">
    <property type="entry name" value="ZP_2"/>
    <property type="match status" value="1"/>
</dbReference>
<protein>
    <recommendedName>
        <fullName evidence="2">ZP domain-containing protein</fullName>
    </recommendedName>
</protein>
<comment type="caution">
    <text evidence="3">The sequence shown here is derived from an EMBL/GenBank/DDBJ whole genome shotgun (WGS) entry which is preliminary data.</text>
</comment>
<dbReference type="Pfam" id="PF00100">
    <property type="entry name" value="Zona_pellucida"/>
    <property type="match status" value="1"/>
</dbReference>
<evidence type="ECO:0000259" key="2">
    <source>
        <dbReference type="PROSITE" id="PS51034"/>
    </source>
</evidence>
<name>A0A401TFY1_CHIPU</name>
<feature type="domain" description="ZP" evidence="2">
    <location>
        <begin position="1"/>
        <end position="81"/>
    </location>
</feature>
<keyword evidence="1" id="KW-1015">Disulfide bond</keyword>
<proteinExistence type="predicted"/>
<dbReference type="EMBL" id="BEZZ01067501">
    <property type="protein sequence ID" value="GCC41533.1"/>
    <property type="molecule type" value="Genomic_DNA"/>
</dbReference>
<dbReference type="OrthoDB" id="9274484at2759"/>
<keyword evidence="4" id="KW-1185">Reference proteome</keyword>
<evidence type="ECO:0000313" key="4">
    <source>
        <dbReference type="Proteomes" id="UP000287033"/>
    </source>
</evidence>
<evidence type="ECO:0000313" key="3">
    <source>
        <dbReference type="EMBL" id="GCC41533.1"/>
    </source>
</evidence>
<reference evidence="3 4" key="1">
    <citation type="journal article" date="2018" name="Nat. Ecol. Evol.">
        <title>Shark genomes provide insights into elasmobranch evolution and the origin of vertebrates.</title>
        <authorList>
            <person name="Hara Y"/>
            <person name="Yamaguchi K"/>
            <person name="Onimaru K"/>
            <person name="Kadota M"/>
            <person name="Koyanagi M"/>
            <person name="Keeley SD"/>
            <person name="Tatsumi K"/>
            <person name="Tanaka K"/>
            <person name="Motone F"/>
            <person name="Kageyama Y"/>
            <person name="Nozu R"/>
            <person name="Adachi N"/>
            <person name="Nishimura O"/>
            <person name="Nakagawa R"/>
            <person name="Tanegashima C"/>
            <person name="Kiyatake I"/>
            <person name="Matsumoto R"/>
            <person name="Murakumo K"/>
            <person name="Nishida K"/>
            <person name="Terakita A"/>
            <person name="Kuratani S"/>
            <person name="Sato K"/>
            <person name="Hyodo S Kuraku.S."/>
        </authorList>
    </citation>
    <scope>NUCLEOTIDE SEQUENCE [LARGE SCALE GENOMIC DNA]</scope>
</reference>
<gene>
    <name evidence="3" type="ORF">chiPu_0025872</name>
</gene>
<dbReference type="Proteomes" id="UP000287033">
    <property type="component" value="Unassembled WGS sequence"/>
</dbReference>
<accession>A0A401TFY1</accession>
<feature type="non-terminal residue" evidence="3">
    <location>
        <position position="81"/>
    </location>
</feature>
<dbReference type="Gene3D" id="2.60.40.4100">
    <property type="entry name" value="Zona pellucida, ZP-C domain"/>
    <property type="match status" value="1"/>
</dbReference>
<dbReference type="AlphaFoldDB" id="A0A401TFY1"/>
<dbReference type="InterPro" id="IPR001507">
    <property type="entry name" value="ZP_dom"/>
</dbReference>
<dbReference type="STRING" id="137246.A0A401TFY1"/>